<comment type="caution">
    <text evidence="2">The sequence shown here is derived from an EMBL/GenBank/DDBJ whole genome shotgun (WGS) entry which is preliminary data.</text>
</comment>
<accession>A0A507B4L1</accession>
<evidence type="ECO:0000313" key="2">
    <source>
        <dbReference type="EMBL" id="TPX12279.1"/>
    </source>
</evidence>
<dbReference type="EMBL" id="SKBQ01000041">
    <property type="protein sequence ID" value="TPX12279.1"/>
    <property type="molecule type" value="Genomic_DNA"/>
</dbReference>
<evidence type="ECO:0000313" key="3">
    <source>
        <dbReference type="Proteomes" id="UP000319257"/>
    </source>
</evidence>
<name>A0A507B4L1_9PEZI</name>
<sequence>MLPNATENNPAGRALTNGICSCERRRAGVLQIPSLSLTPKDSFLRGQADSAVNGEFEQESGNAQGPERIGIELDAGRLITRLSIPRSSITHIAGSFSRPKSTRSFATRAWSTPPPPPPASSESKATPWILAPASGASSL</sequence>
<evidence type="ECO:0000256" key="1">
    <source>
        <dbReference type="SAM" id="MobiDB-lite"/>
    </source>
</evidence>
<feature type="region of interest" description="Disordered" evidence="1">
    <location>
        <begin position="93"/>
        <end position="139"/>
    </location>
</feature>
<dbReference type="Proteomes" id="UP000319257">
    <property type="component" value="Unassembled WGS sequence"/>
</dbReference>
<dbReference type="AlphaFoldDB" id="A0A507B4L1"/>
<gene>
    <name evidence="2" type="ORF">E0L32_006926</name>
</gene>
<keyword evidence="3" id="KW-1185">Reference proteome</keyword>
<protein>
    <submittedName>
        <fullName evidence="2">Uncharacterized protein</fullName>
    </submittedName>
</protein>
<organism evidence="2 3">
    <name type="scientific">Thyridium curvatum</name>
    <dbReference type="NCBI Taxonomy" id="1093900"/>
    <lineage>
        <taxon>Eukaryota</taxon>
        <taxon>Fungi</taxon>
        <taxon>Dikarya</taxon>
        <taxon>Ascomycota</taxon>
        <taxon>Pezizomycotina</taxon>
        <taxon>Sordariomycetes</taxon>
        <taxon>Sordariomycetidae</taxon>
        <taxon>Thyridiales</taxon>
        <taxon>Thyridiaceae</taxon>
        <taxon>Thyridium</taxon>
    </lineage>
</organism>
<reference evidence="2 3" key="1">
    <citation type="submission" date="2019-06" db="EMBL/GenBank/DDBJ databases">
        <title>Draft genome sequence of the filamentous fungus Phialemoniopsis curvata isolated from diesel fuel.</title>
        <authorList>
            <person name="Varaljay V.A."/>
            <person name="Lyon W.J."/>
            <person name="Crouch A.L."/>
            <person name="Drake C.E."/>
            <person name="Hollomon J.M."/>
            <person name="Nadeau L.J."/>
            <person name="Nunn H.S."/>
            <person name="Stevenson B.S."/>
            <person name="Bojanowski C.L."/>
            <person name="Crookes-Goodson W.J."/>
        </authorList>
    </citation>
    <scope>NUCLEOTIDE SEQUENCE [LARGE SCALE GENOMIC DNA]</scope>
    <source>
        <strain evidence="2 3">D216</strain>
    </source>
</reference>
<dbReference type="InParanoid" id="A0A507B4L1"/>
<dbReference type="RefSeq" id="XP_030993990.1">
    <property type="nucleotide sequence ID" value="XM_031141613.1"/>
</dbReference>
<proteinExistence type="predicted"/>
<dbReference type="GeneID" id="41974373"/>